<evidence type="ECO:0000313" key="5">
    <source>
        <dbReference type="EMBL" id="WFT76829.1"/>
    </source>
</evidence>
<dbReference type="PANTHER" id="PTHR43537">
    <property type="entry name" value="TRANSCRIPTIONAL REGULATOR, GNTR FAMILY"/>
    <property type="match status" value="1"/>
</dbReference>
<dbReference type="EMBL" id="CP121671">
    <property type="protein sequence ID" value="WFT76829.1"/>
    <property type="molecule type" value="Genomic_DNA"/>
</dbReference>
<dbReference type="SMART" id="SM00345">
    <property type="entry name" value="HTH_GNTR"/>
    <property type="match status" value="1"/>
</dbReference>
<evidence type="ECO:0000313" key="6">
    <source>
        <dbReference type="Proteomes" id="UP001221597"/>
    </source>
</evidence>
<dbReference type="InterPro" id="IPR000524">
    <property type="entry name" value="Tscrpt_reg_HTH_GntR"/>
</dbReference>
<dbReference type="RefSeq" id="WP_283078773.1">
    <property type="nucleotide sequence ID" value="NZ_CP121671.1"/>
</dbReference>
<dbReference type="SUPFAM" id="SSF46785">
    <property type="entry name" value="Winged helix' DNA-binding domain"/>
    <property type="match status" value="1"/>
</dbReference>
<dbReference type="PROSITE" id="PS50949">
    <property type="entry name" value="HTH_GNTR"/>
    <property type="match status" value="1"/>
</dbReference>
<sequence>MNLKLEDKNTLHLKVCNVLRKAILQGDFEPGQRLIQSELADSLGVSRMPIRESLRKLESEGLVKLEPHRGAIVKAMNVEDIEEIYHLRACLEKLAVEQSVPHLTAGDISELKRLMEEMEGTEDPEVFVQANISYHHLLIKRCNWNRLLSFIETLWNGFPQQTPTLLPGQMDLSNQEHQQILDAVNEKDESKAAVLVSEHIKRTGEALVNSLG</sequence>
<evidence type="ECO:0000256" key="3">
    <source>
        <dbReference type="ARBA" id="ARBA00023163"/>
    </source>
</evidence>
<dbReference type="InterPro" id="IPR011711">
    <property type="entry name" value="GntR_C"/>
</dbReference>
<gene>
    <name evidence="5" type="ORF">P9989_10905</name>
</gene>
<organism evidence="5 6">
    <name type="scientific">Halobacillus naozhouensis</name>
    <dbReference type="NCBI Taxonomy" id="554880"/>
    <lineage>
        <taxon>Bacteria</taxon>
        <taxon>Bacillati</taxon>
        <taxon>Bacillota</taxon>
        <taxon>Bacilli</taxon>
        <taxon>Bacillales</taxon>
        <taxon>Bacillaceae</taxon>
        <taxon>Halobacillus</taxon>
    </lineage>
</organism>
<dbReference type="SMART" id="SM00895">
    <property type="entry name" value="FCD"/>
    <property type="match status" value="1"/>
</dbReference>
<dbReference type="PRINTS" id="PR00035">
    <property type="entry name" value="HTHGNTR"/>
</dbReference>
<keyword evidence="3" id="KW-0804">Transcription</keyword>
<dbReference type="InterPro" id="IPR000485">
    <property type="entry name" value="AsnC-type_HTH_dom"/>
</dbReference>
<dbReference type="Gene3D" id="1.20.120.530">
    <property type="entry name" value="GntR ligand-binding domain-like"/>
    <property type="match status" value="1"/>
</dbReference>
<feature type="domain" description="HTH gntR-type" evidence="4">
    <location>
        <begin position="9"/>
        <end position="76"/>
    </location>
</feature>
<keyword evidence="2" id="KW-0238">DNA-binding</keyword>
<dbReference type="InterPro" id="IPR036390">
    <property type="entry name" value="WH_DNA-bd_sf"/>
</dbReference>
<dbReference type="PRINTS" id="PR00033">
    <property type="entry name" value="HTHASNC"/>
</dbReference>
<keyword evidence="6" id="KW-1185">Reference proteome</keyword>
<dbReference type="PANTHER" id="PTHR43537:SF24">
    <property type="entry name" value="GLUCONATE OPERON TRANSCRIPTIONAL REPRESSOR"/>
    <property type="match status" value="1"/>
</dbReference>
<dbReference type="Proteomes" id="UP001221597">
    <property type="component" value="Chromosome"/>
</dbReference>
<dbReference type="InterPro" id="IPR036388">
    <property type="entry name" value="WH-like_DNA-bd_sf"/>
</dbReference>
<proteinExistence type="predicted"/>
<protein>
    <submittedName>
        <fullName evidence="5">GntR family transcriptional regulator</fullName>
    </submittedName>
</protein>
<keyword evidence="1" id="KW-0805">Transcription regulation</keyword>
<dbReference type="Pfam" id="PF07729">
    <property type="entry name" value="FCD"/>
    <property type="match status" value="1"/>
</dbReference>
<dbReference type="Pfam" id="PF00392">
    <property type="entry name" value="GntR"/>
    <property type="match status" value="1"/>
</dbReference>
<dbReference type="InterPro" id="IPR008920">
    <property type="entry name" value="TF_FadR/GntR_C"/>
</dbReference>
<dbReference type="Gene3D" id="1.10.10.10">
    <property type="entry name" value="Winged helix-like DNA-binding domain superfamily/Winged helix DNA-binding domain"/>
    <property type="match status" value="1"/>
</dbReference>
<accession>A0ABY8J2W5</accession>
<reference evidence="5 6" key="1">
    <citation type="submission" date="2023-04" db="EMBL/GenBank/DDBJ databases">
        <title>Genome sequence of Halobacillus naozhouensis KACC 21980.</title>
        <authorList>
            <person name="Kim S."/>
            <person name="Heo J."/>
            <person name="Kwon S.-W."/>
        </authorList>
    </citation>
    <scope>NUCLEOTIDE SEQUENCE [LARGE SCALE GENOMIC DNA]</scope>
    <source>
        <strain evidence="5 6">KCTC 13234</strain>
    </source>
</reference>
<evidence type="ECO:0000259" key="4">
    <source>
        <dbReference type="PROSITE" id="PS50949"/>
    </source>
</evidence>
<dbReference type="SUPFAM" id="SSF48008">
    <property type="entry name" value="GntR ligand-binding domain-like"/>
    <property type="match status" value="1"/>
</dbReference>
<evidence type="ECO:0000256" key="1">
    <source>
        <dbReference type="ARBA" id="ARBA00023015"/>
    </source>
</evidence>
<evidence type="ECO:0000256" key="2">
    <source>
        <dbReference type="ARBA" id="ARBA00023125"/>
    </source>
</evidence>
<dbReference type="CDD" id="cd07377">
    <property type="entry name" value="WHTH_GntR"/>
    <property type="match status" value="1"/>
</dbReference>
<name>A0ABY8J2W5_9BACI</name>